<evidence type="ECO:0000313" key="15">
    <source>
        <dbReference type="Ensembl" id="ENSLLEP00000028298.1"/>
    </source>
</evidence>
<evidence type="ECO:0000256" key="13">
    <source>
        <dbReference type="SAM" id="MobiDB-lite"/>
    </source>
</evidence>
<keyword evidence="10" id="KW-0804">Transcription</keyword>
<dbReference type="PANTHER" id="PTHR23234">
    <property type="entry name" value="ZNF44 PROTEIN"/>
    <property type="match status" value="1"/>
</dbReference>
<feature type="region of interest" description="Disordered" evidence="13">
    <location>
        <begin position="30"/>
        <end position="51"/>
    </location>
</feature>
<reference evidence="15" key="2">
    <citation type="submission" date="2025-09" db="UniProtKB">
        <authorList>
            <consortium name="Ensembl"/>
        </authorList>
    </citation>
    <scope>IDENTIFICATION</scope>
</reference>
<comment type="subcellular location">
    <subcellularLocation>
        <location evidence="2">Nucleus</location>
    </subcellularLocation>
</comment>
<dbReference type="GeneTree" id="ENSGT01150000286918"/>
<evidence type="ECO:0000259" key="14">
    <source>
        <dbReference type="PROSITE" id="PS50157"/>
    </source>
</evidence>
<evidence type="ECO:0000256" key="1">
    <source>
        <dbReference type="ARBA" id="ARBA00003767"/>
    </source>
</evidence>
<dbReference type="InterPro" id="IPR050758">
    <property type="entry name" value="Znf_C2H2-type"/>
</dbReference>
<dbReference type="Ensembl" id="ENSLLET00000029403.1">
    <property type="protein sequence ID" value="ENSLLEP00000028298.1"/>
    <property type="gene ID" value="ENSLLEG00000017982.1"/>
</dbReference>
<proteinExistence type="inferred from homology"/>
<dbReference type="FunFam" id="3.30.160.60:FF:000812">
    <property type="entry name" value="zinc finger protein 23 isoform X2"/>
    <property type="match status" value="1"/>
</dbReference>
<keyword evidence="8" id="KW-0805">Transcription regulation</keyword>
<evidence type="ECO:0000256" key="5">
    <source>
        <dbReference type="ARBA" id="ARBA00022737"/>
    </source>
</evidence>
<dbReference type="InterPro" id="IPR013087">
    <property type="entry name" value="Znf_C2H2_type"/>
</dbReference>
<dbReference type="SMART" id="SM00355">
    <property type="entry name" value="ZnF_C2H2"/>
    <property type="match status" value="4"/>
</dbReference>
<reference evidence="15" key="1">
    <citation type="submission" date="2025-08" db="UniProtKB">
        <authorList>
            <consortium name="Ensembl"/>
        </authorList>
    </citation>
    <scope>IDENTIFICATION</scope>
</reference>
<feature type="compositionally biased region" description="Polar residues" evidence="13">
    <location>
        <begin position="41"/>
        <end position="51"/>
    </location>
</feature>
<evidence type="ECO:0000256" key="3">
    <source>
        <dbReference type="ARBA" id="ARBA00006991"/>
    </source>
</evidence>
<evidence type="ECO:0000256" key="7">
    <source>
        <dbReference type="ARBA" id="ARBA00022833"/>
    </source>
</evidence>
<evidence type="ECO:0000256" key="11">
    <source>
        <dbReference type="ARBA" id="ARBA00023242"/>
    </source>
</evidence>
<keyword evidence="9" id="KW-0238">DNA-binding</keyword>
<feature type="compositionally biased region" description="Polar residues" evidence="13">
    <location>
        <begin position="231"/>
        <end position="241"/>
    </location>
</feature>
<feature type="domain" description="C2H2-type" evidence="14">
    <location>
        <begin position="117"/>
        <end position="144"/>
    </location>
</feature>
<dbReference type="SUPFAM" id="SSF57667">
    <property type="entry name" value="beta-beta-alpha zinc fingers"/>
    <property type="match status" value="3"/>
</dbReference>
<dbReference type="AlphaFoldDB" id="A0A8C5PUY4"/>
<dbReference type="Proteomes" id="UP000694569">
    <property type="component" value="Unplaced"/>
</dbReference>
<dbReference type="PANTHER" id="PTHR23234:SF10">
    <property type="entry name" value="RIKEN CDNA 6720489N17 GENE-RELATED"/>
    <property type="match status" value="1"/>
</dbReference>
<evidence type="ECO:0000256" key="4">
    <source>
        <dbReference type="ARBA" id="ARBA00022723"/>
    </source>
</evidence>
<keyword evidence="7" id="KW-0862">Zinc</keyword>
<evidence type="ECO:0000313" key="16">
    <source>
        <dbReference type="Proteomes" id="UP000694569"/>
    </source>
</evidence>
<accession>A0A8C5PUY4</accession>
<keyword evidence="4" id="KW-0479">Metal-binding</keyword>
<feature type="domain" description="C2H2-type" evidence="14">
    <location>
        <begin position="145"/>
        <end position="172"/>
    </location>
</feature>
<dbReference type="OrthoDB" id="427030at2759"/>
<dbReference type="GO" id="GO:0003677">
    <property type="term" value="F:DNA binding"/>
    <property type="evidence" value="ECO:0007669"/>
    <property type="project" value="UniProtKB-KW"/>
</dbReference>
<feature type="domain" description="C2H2-type" evidence="14">
    <location>
        <begin position="201"/>
        <end position="228"/>
    </location>
</feature>
<dbReference type="GO" id="GO:0005634">
    <property type="term" value="C:nucleus"/>
    <property type="evidence" value="ECO:0007669"/>
    <property type="project" value="UniProtKB-SubCell"/>
</dbReference>
<dbReference type="FunFam" id="3.30.160.60:FF:000624">
    <property type="entry name" value="zinc finger protein 697"/>
    <property type="match status" value="1"/>
</dbReference>
<dbReference type="GO" id="GO:0008270">
    <property type="term" value="F:zinc ion binding"/>
    <property type="evidence" value="ECO:0007669"/>
    <property type="project" value="UniProtKB-KW"/>
</dbReference>
<feature type="region of interest" description="Disordered" evidence="13">
    <location>
        <begin position="217"/>
        <end position="251"/>
    </location>
</feature>
<name>A0A8C5PUY4_9ANUR</name>
<feature type="domain" description="C2H2-type" evidence="14">
    <location>
        <begin position="173"/>
        <end position="200"/>
    </location>
</feature>
<organism evidence="15 16">
    <name type="scientific">Leptobrachium leishanense</name>
    <name type="common">Leishan spiny toad</name>
    <dbReference type="NCBI Taxonomy" id="445787"/>
    <lineage>
        <taxon>Eukaryota</taxon>
        <taxon>Metazoa</taxon>
        <taxon>Chordata</taxon>
        <taxon>Craniata</taxon>
        <taxon>Vertebrata</taxon>
        <taxon>Euteleostomi</taxon>
        <taxon>Amphibia</taxon>
        <taxon>Batrachia</taxon>
        <taxon>Anura</taxon>
        <taxon>Pelobatoidea</taxon>
        <taxon>Megophryidae</taxon>
        <taxon>Leptobrachium</taxon>
    </lineage>
</organism>
<evidence type="ECO:0000256" key="6">
    <source>
        <dbReference type="ARBA" id="ARBA00022771"/>
    </source>
</evidence>
<evidence type="ECO:0000256" key="8">
    <source>
        <dbReference type="ARBA" id="ARBA00023015"/>
    </source>
</evidence>
<evidence type="ECO:0000256" key="12">
    <source>
        <dbReference type="PROSITE-ProRule" id="PRU00042"/>
    </source>
</evidence>
<evidence type="ECO:0000256" key="10">
    <source>
        <dbReference type="ARBA" id="ARBA00023163"/>
    </source>
</evidence>
<dbReference type="PROSITE" id="PS50157">
    <property type="entry name" value="ZINC_FINGER_C2H2_2"/>
    <property type="match status" value="4"/>
</dbReference>
<keyword evidence="6 12" id="KW-0863">Zinc-finger</keyword>
<evidence type="ECO:0000256" key="2">
    <source>
        <dbReference type="ARBA" id="ARBA00004123"/>
    </source>
</evidence>
<dbReference type="InterPro" id="IPR036236">
    <property type="entry name" value="Znf_C2H2_sf"/>
</dbReference>
<feature type="compositionally biased region" description="Basic and acidic residues" evidence="13">
    <location>
        <begin position="242"/>
        <end position="251"/>
    </location>
</feature>
<dbReference type="Pfam" id="PF00096">
    <property type="entry name" value="zf-C2H2"/>
    <property type="match status" value="3"/>
</dbReference>
<comment type="similarity">
    <text evidence="3">Belongs to the krueppel C2H2-type zinc-finger protein family.</text>
</comment>
<sequence>MSEGDLIEDLISYYVDQNTDLIPADQEKTVTPDSQGKHNVHGTQDLTPGTAHTTDMYMDSGVDSAYMIALSPGSDHDPPQVASVIEEIISRAGSGDCSLTKSGLDKQKRVGKKETSFSCSYCGRCYKRKYPLTLHKKIHTGEKPCLCTICGKCFRTKLGLDRHKSVHTNERPFTCCDCGKCFSGKRNLTKHKRSHTGEKPFACSVCGKRFATNTEVSEHGKRHSGKKPFSCSKSNQENIDQTIKDNTGKPK</sequence>
<dbReference type="Gene3D" id="3.30.160.60">
    <property type="entry name" value="Classic Zinc Finger"/>
    <property type="match status" value="4"/>
</dbReference>
<protein>
    <recommendedName>
        <fullName evidence="14">C2H2-type domain-containing protein</fullName>
    </recommendedName>
</protein>
<evidence type="ECO:0000256" key="9">
    <source>
        <dbReference type="ARBA" id="ARBA00023125"/>
    </source>
</evidence>
<comment type="function">
    <text evidence="1">May be involved in transcriptional regulation.</text>
</comment>
<dbReference type="PROSITE" id="PS00028">
    <property type="entry name" value="ZINC_FINGER_C2H2_1"/>
    <property type="match status" value="4"/>
</dbReference>
<keyword evidence="5" id="KW-0677">Repeat</keyword>
<keyword evidence="11" id="KW-0539">Nucleus</keyword>
<dbReference type="FunFam" id="3.30.160.60:FF:000100">
    <property type="entry name" value="Zinc finger 45-like"/>
    <property type="match status" value="1"/>
</dbReference>
<keyword evidence="16" id="KW-1185">Reference proteome</keyword>